<sequence length="135" mass="15474">MSATNRAKKLLDLAMSGTLIKETKYINTNTNKCDANVKLYINQAKCKMIQKWINNIKIPSEELCNGSEYNIADVHGAVPVKNVETEVKEINYPLKESPEILPDYEKSDLIKLFKVFSLFKITTKYSYFYSFNSTS</sequence>
<evidence type="ECO:0000313" key="1">
    <source>
        <dbReference type="EMBL" id="CAI6373625.1"/>
    </source>
</evidence>
<dbReference type="Proteomes" id="UP001160148">
    <property type="component" value="Unassembled WGS sequence"/>
</dbReference>
<comment type="caution">
    <text evidence="1">The sequence shown here is derived from an EMBL/GenBank/DDBJ whole genome shotgun (WGS) entry which is preliminary data.</text>
</comment>
<name>A0AAV0XYC1_9HEMI</name>
<reference evidence="1 2" key="1">
    <citation type="submission" date="2023-01" db="EMBL/GenBank/DDBJ databases">
        <authorList>
            <person name="Whitehead M."/>
        </authorList>
    </citation>
    <scope>NUCLEOTIDE SEQUENCE [LARGE SCALE GENOMIC DNA]</scope>
</reference>
<dbReference type="EMBL" id="CARXXK010001107">
    <property type="protein sequence ID" value="CAI6373625.1"/>
    <property type="molecule type" value="Genomic_DNA"/>
</dbReference>
<protein>
    <submittedName>
        <fullName evidence="1">Uncharacterized protein</fullName>
    </submittedName>
</protein>
<keyword evidence="2" id="KW-1185">Reference proteome</keyword>
<evidence type="ECO:0000313" key="2">
    <source>
        <dbReference type="Proteomes" id="UP001160148"/>
    </source>
</evidence>
<dbReference type="AlphaFoldDB" id="A0AAV0XYC1"/>
<proteinExistence type="predicted"/>
<accession>A0AAV0XYC1</accession>
<organism evidence="1 2">
    <name type="scientific">Macrosiphum euphorbiae</name>
    <name type="common">potato aphid</name>
    <dbReference type="NCBI Taxonomy" id="13131"/>
    <lineage>
        <taxon>Eukaryota</taxon>
        <taxon>Metazoa</taxon>
        <taxon>Ecdysozoa</taxon>
        <taxon>Arthropoda</taxon>
        <taxon>Hexapoda</taxon>
        <taxon>Insecta</taxon>
        <taxon>Pterygota</taxon>
        <taxon>Neoptera</taxon>
        <taxon>Paraneoptera</taxon>
        <taxon>Hemiptera</taxon>
        <taxon>Sternorrhyncha</taxon>
        <taxon>Aphidomorpha</taxon>
        <taxon>Aphidoidea</taxon>
        <taxon>Aphididae</taxon>
        <taxon>Macrosiphini</taxon>
        <taxon>Macrosiphum</taxon>
    </lineage>
</organism>
<gene>
    <name evidence="1" type="ORF">MEUPH1_LOCUS27346</name>
</gene>